<dbReference type="AlphaFoldDB" id="A0A3S5CJ33"/>
<feature type="chain" id="PRO_5018671084" evidence="1">
    <location>
        <begin position="21"/>
        <end position="96"/>
    </location>
</feature>
<dbReference type="EMBL" id="CAAALY010074922">
    <property type="protein sequence ID" value="VEL25582.1"/>
    <property type="molecule type" value="Genomic_DNA"/>
</dbReference>
<proteinExistence type="predicted"/>
<keyword evidence="1" id="KW-0732">Signal</keyword>
<evidence type="ECO:0000313" key="3">
    <source>
        <dbReference type="Proteomes" id="UP000784294"/>
    </source>
</evidence>
<reference evidence="2" key="1">
    <citation type="submission" date="2018-11" db="EMBL/GenBank/DDBJ databases">
        <authorList>
            <consortium name="Pathogen Informatics"/>
        </authorList>
    </citation>
    <scope>NUCLEOTIDE SEQUENCE</scope>
</reference>
<organism evidence="2 3">
    <name type="scientific">Protopolystoma xenopodis</name>
    <dbReference type="NCBI Taxonomy" id="117903"/>
    <lineage>
        <taxon>Eukaryota</taxon>
        <taxon>Metazoa</taxon>
        <taxon>Spiralia</taxon>
        <taxon>Lophotrochozoa</taxon>
        <taxon>Platyhelminthes</taxon>
        <taxon>Monogenea</taxon>
        <taxon>Polyopisthocotylea</taxon>
        <taxon>Polystomatidea</taxon>
        <taxon>Polystomatidae</taxon>
        <taxon>Protopolystoma</taxon>
    </lineage>
</organism>
<protein>
    <submittedName>
        <fullName evidence="2">Uncharacterized protein</fullName>
    </submittedName>
</protein>
<feature type="signal peptide" evidence="1">
    <location>
        <begin position="1"/>
        <end position="20"/>
    </location>
</feature>
<keyword evidence="3" id="KW-1185">Reference proteome</keyword>
<accession>A0A3S5CJ33</accession>
<evidence type="ECO:0000256" key="1">
    <source>
        <dbReference type="SAM" id="SignalP"/>
    </source>
</evidence>
<dbReference type="Proteomes" id="UP000784294">
    <property type="component" value="Unassembled WGS sequence"/>
</dbReference>
<sequence length="96" mass="10442">MKVLVFCLALLPLLVASQQANVLSCSNGVVQLLHELKLANKKTSAFTKTGIKSMFCKTKCYIILAQNLTGYEMNCKTYSALAFIPSNTAMVTSGLF</sequence>
<comment type="caution">
    <text evidence="2">The sequence shown here is derived from an EMBL/GenBank/DDBJ whole genome shotgun (WGS) entry which is preliminary data.</text>
</comment>
<evidence type="ECO:0000313" key="2">
    <source>
        <dbReference type="EMBL" id="VEL25582.1"/>
    </source>
</evidence>
<gene>
    <name evidence="2" type="ORF">PXEA_LOCUS19022</name>
</gene>
<name>A0A3S5CJ33_9PLAT</name>